<proteinExistence type="predicted"/>
<evidence type="ECO:0000313" key="3">
    <source>
        <dbReference type="EMBL" id="SDY57962.1"/>
    </source>
</evidence>
<organism evidence="3 4">
    <name type="scientific">Hymenobacter psychrophilus</name>
    <dbReference type="NCBI Taxonomy" id="651662"/>
    <lineage>
        <taxon>Bacteria</taxon>
        <taxon>Pseudomonadati</taxon>
        <taxon>Bacteroidota</taxon>
        <taxon>Cytophagia</taxon>
        <taxon>Cytophagales</taxon>
        <taxon>Hymenobacteraceae</taxon>
        <taxon>Hymenobacter</taxon>
    </lineage>
</organism>
<evidence type="ECO:0000313" key="4">
    <source>
        <dbReference type="Proteomes" id="UP000199249"/>
    </source>
</evidence>
<dbReference type="RefSeq" id="WP_092741580.1">
    <property type="nucleotide sequence ID" value="NZ_FNOV01000010.1"/>
</dbReference>
<dbReference type="STRING" id="651662.SAMN04488069_11050"/>
<sequence length="573" mass="62161">MRLWFPLFLLLLSSPPAFAQTTRLHGRVLDAATDQPVPFASVGVAGQPFGTVADSAGRFAFLLPDSVAAGARVLASGVGYATAAVPATAPPAAGATVRLQPVAVALAAVTVRPGKVRTRTTGRTGSSSFMTARLYTEPGAGQDERAKEQGTVLALPPDCHLRTLRLHVAFNRFRSVTFRLNLYGVQQGLPDQPLLSQDIRFTVTQPRGWVEVDLEPYRLYFQNRREVAATIQWLHSEARPDSATGFALSAVPGPGHTVLTRDKSQARWQSSPGYLSLQLVLDEYPQKGRPMVPAATPEPAVSLPDSLRYLQRIMALEERQAAAVRPAASDSVPYGRNPAAGHYLPVRGGRLYYERYGHGTPLLLLHGNGQSIAAFRLQLTELARHYDVLALDTRAQGRSPDATTADFTYELFAQDVAQLLDSLHLGPVDVLGWSDGGNTALALALARPAAVRRLVLMGANLFPAAIAPDYLALFREQLRQAQLHPDPQAPNATRLLRLLLQEPRMRFAQLAGIRAPVLVMAGAHDAVLEAHTRQLARSLPQGEVLILPNATHYAPQEVPAAFNRAVREFLARP</sequence>
<dbReference type="Gene3D" id="3.40.50.1820">
    <property type="entry name" value="alpha/beta hydrolase"/>
    <property type="match status" value="1"/>
</dbReference>
<dbReference type="GO" id="GO:0004806">
    <property type="term" value="F:triacylglycerol lipase activity"/>
    <property type="evidence" value="ECO:0007669"/>
    <property type="project" value="TreeGrafter"/>
</dbReference>
<feature type="domain" description="AB hydrolase-1" evidence="2">
    <location>
        <begin position="361"/>
        <end position="500"/>
    </location>
</feature>
<name>A0A1H3L0J6_9BACT</name>
<accession>A0A1H3L0J6</accession>
<feature type="chain" id="PRO_5011782384" evidence="1">
    <location>
        <begin position="20"/>
        <end position="573"/>
    </location>
</feature>
<dbReference type="EMBL" id="FNOV01000010">
    <property type="protein sequence ID" value="SDY57962.1"/>
    <property type="molecule type" value="Genomic_DNA"/>
</dbReference>
<dbReference type="InterPro" id="IPR029058">
    <property type="entry name" value="AB_hydrolase_fold"/>
</dbReference>
<dbReference type="AlphaFoldDB" id="A0A1H3L0J6"/>
<dbReference type="InterPro" id="IPR000073">
    <property type="entry name" value="AB_hydrolase_1"/>
</dbReference>
<dbReference type="InterPro" id="IPR008969">
    <property type="entry name" value="CarboxyPept-like_regulatory"/>
</dbReference>
<dbReference type="Pfam" id="PF00561">
    <property type="entry name" value="Abhydrolase_1"/>
    <property type="match status" value="1"/>
</dbReference>
<feature type="signal peptide" evidence="1">
    <location>
        <begin position="1"/>
        <end position="19"/>
    </location>
</feature>
<gene>
    <name evidence="3" type="ORF">SAMN04488069_11050</name>
</gene>
<evidence type="ECO:0000259" key="2">
    <source>
        <dbReference type="Pfam" id="PF00561"/>
    </source>
</evidence>
<dbReference type="SUPFAM" id="SSF49464">
    <property type="entry name" value="Carboxypeptidase regulatory domain-like"/>
    <property type="match status" value="1"/>
</dbReference>
<dbReference type="PANTHER" id="PTHR43433">
    <property type="entry name" value="HYDROLASE, ALPHA/BETA FOLD FAMILY PROTEIN"/>
    <property type="match status" value="1"/>
</dbReference>
<keyword evidence="4" id="KW-1185">Reference proteome</keyword>
<reference evidence="4" key="1">
    <citation type="submission" date="2016-10" db="EMBL/GenBank/DDBJ databases">
        <authorList>
            <person name="Varghese N."/>
            <person name="Submissions S."/>
        </authorList>
    </citation>
    <scope>NUCLEOTIDE SEQUENCE [LARGE SCALE GENOMIC DNA]</scope>
    <source>
        <strain evidence="4">CGMCC 1.8975</strain>
    </source>
</reference>
<dbReference type="InterPro" id="IPR050471">
    <property type="entry name" value="AB_hydrolase"/>
</dbReference>
<evidence type="ECO:0000256" key="1">
    <source>
        <dbReference type="SAM" id="SignalP"/>
    </source>
</evidence>
<dbReference type="PANTHER" id="PTHR43433:SF5">
    <property type="entry name" value="AB HYDROLASE-1 DOMAIN-CONTAINING PROTEIN"/>
    <property type="match status" value="1"/>
</dbReference>
<dbReference type="Proteomes" id="UP000199249">
    <property type="component" value="Unassembled WGS sequence"/>
</dbReference>
<dbReference type="OrthoDB" id="2247630at2"/>
<dbReference type="GO" id="GO:0046503">
    <property type="term" value="P:glycerolipid catabolic process"/>
    <property type="evidence" value="ECO:0007669"/>
    <property type="project" value="TreeGrafter"/>
</dbReference>
<protein>
    <submittedName>
        <fullName evidence="3">Pimeloyl-ACP methyl ester carboxylesterase</fullName>
    </submittedName>
</protein>
<dbReference type="Pfam" id="PF13715">
    <property type="entry name" value="CarbopepD_reg_2"/>
    <property type="match status" value="1"/>
</dbReference>
<dbReference type="Gene3D" id="2.60.40.1120">
    <property type="entry name" value="Carboxypeptidase-like, regulatory domain"/>
    <property type="match status" value="1"/>
</dbReference>
<keyword evidence="1" id="KW-0732">Signal</keyword>
<dbReference type="SUPFAM" id="SSF53474">
    <property type="entry name" value="alpha/beta-Hydrolases"/>
    <property type="match status" value="1"/>
</dbReference>